<dbReference type="Pfam" id="PF07993">
    <property type="entry name" value="NAD_binding_4"/>
    <property type="match status" value="1"/>
</dbReference>
<dbReference type="PANTHER" id="PTHR45527">
    <property type="entry name" value="NONRIBOSOMAL PEPTIDE SYNTHETASE"/>
    <property type="match status" value="1"/>
</dbReference>
<dbReference type="InterPro" id="IPR013120">
    <property type="entry name" value="FAR_NAD-bd"/>
</dbReference>
<dbReference type="Gene3D" id="3.30.559.30">
    <property type="entry name" value="Nonribosomal peptide synthetase, condensation domain"/>
    <property type="match status" value="6"/>
</dbReference>
<feature type="domain" description="Carrier" evidence="4">
    <location>
        <begin position="4727"/>
        <end position="4802"/>
    </location>
</feature>
<reference evidence="5" key="1">
    <citation type="submission" date="2019-04" db="EMBL/GenBank/DDBJ databases">
        <title>Evolution of Biomass-Degrading Anaerobic Consortia Revealed by Metagenomics.</title>
        <authorList>
            <person name="Peng X."/>
        </authorList>
    </citation>
    <scope>NUCLEOTIDE SEQUENCE</scope>
    <source>
        <strain evidence="5">SIG13</strain>
    </source>
</reference>
<dbReference type="InterPro" id="IPR009081">
    <property type="entry name" value="PP-bd_ACP"/>
</dbReference>
<dbReference type="GO" id="GO:0044550">
    <property type="term" value="P:secondary metabolite biosynthetic process"/>
    <property type="evidence" value="ECO:0007669"/>
    <property type="project" value="TreeGrafter"/>
</dbReference>
<organism evidence="5 6">
    <name type="scientific">Methanobrevibacter millerae</name>
    <dbReference type="NCBI Taxonomy" id="230361"/>
    <lineage>
        <taxon>Archaea</taxon>
        <taxon>Methanobacteriati</taxon>
        <taxon>Methanobacteriota</taxon>
        <taxon>Methanomada group</taxon>
        <taxon>Methanobacteria</taxon>
        <taxon>Methanobacteriales</taxon>
        <taxon>Methanobacteriaceae</taxon>
        <taxon>Methanobrevibacter</taxon>
    </lineage>
</organism>
<evidence type="ECO:0000256" key="3">
    <source>
        <dbReference type="ARBA" id="ARBA00022598"/>
    </source>
</evidence>
<dbReference type="Pfam" id="PF00501">
    <property type="entry name" value="AMP-binding"/>
    <property type="match status" value="7"/>
</dbReference>
<dbReference type="GO" id="GO:0016874">
    <property type="term" value="F:ligase activity"/>
    <property type="evidence" value="ECO:0007669"/>
    <property type="project" value="UniProtKB-KW"/>
</dbReference>
<dbReference type="GO" id="GO:0031177">
    <property type="term" value="F:phosphopantetheine binding"/>
    <property type="evidence" value="ECO:0007669"/>
    <property type="project" value="TreeGrafter"/>
</dbReference>
<dbReference type="PANTHER" id="PTHR45527:SF1">
    <property type="entry name" value="FATTY ACID SYNTHASE"/>
    <property type="match status" value="1"/>
</dbReference>
<dbReference type="InterPro" id="IPR042099">
    <property type="entry name" value="ANL_N_sf"/>
</dbReference>
<dbReference type="InterPro" id="IPR001242">
    <property type="entry name" value="Condensation_dom"/>
</dbReference>
<dbReference type="Gene3D" id="3.30.300.30">
    <property type="match status" value="7"/>
</dbReference>
<dbReference type="Pfam" id="PF00668">
    <property type="entry name" value="Condensation"/>
    <property type="match status" value="6"/>
</dbReference>
<dbReference type="Gene3D" id="3.30.559.10">
    <property type="entry name" value="Chloramphenicol acetyltransferase-like domain"/>
    <property type="match status" value="6"/>
</dbReference>
<dbReference type="Gene3D" id="3.40.50.720">
    <property type="entry name" value="NAD(P)-binding Rossmann-like Domain"/>
    <property type="match status" value="1"/>
</dbReference>
<dbReference type="InterPro" id="IPR045851">
    <property type="entry name" value="AMP-bd_C_sf"/>
</dbReference>
<evidence type="ECO:0000256" key="1">
    <source>
        <dbReference type="ARBA" id="ARBA00022450"/>
    </source>
</evidence>
<dbReference type="PROSITE" id="PS50075">
    <property type="entry name" value="CARRIER"/>
    <property type="match status" value="7"/>
</dbReference>
<feature type="domain" description="Carrier" evidence="4">
    <location>
        <begin position="3722"/>
        <end position="3797"/>
    </location>
</feature>
<sequence length="7211" mass="821008">MIDKNLNYIKYFLNLIKDFDESTVLNPDLSGIETPNLVTEEFKINKHELIEFCRKNCITESVLFLAGACLALNKFTFSNKNLIFHENNLIFTTNFENRKITIEDYLIQIQKDYKENLKYVNFSIDDLIKEYDLKSGVYYSFNKDLDLDSLGYKYDFYLNILENHEEFILSASYNDQLYSAEYIKLFLKSINQIINQFLSIDILNSSLLDIYLVKEDEDFKFHENKTPFIHKRFEKQVEKNPDHISLVSDGERLTYGELNKKANRIANALIKKGVKPKSNIVIMFHRNSNLIAAILAVLKAGCAYIPIDMAFPKERIIYMSQNSQADYILAENNELFENAISIDELLQEENDENPDVEISPDDLAYILYTSGSTGLPKGVMGSHRNVTNGFTENEGNIIYQAYSKMKKNIGVITVSFVAFTADFMSLTYGNTLVFANDEEAKNIESLTKLMEKEKPDAFTFTTPSRLKQYLEYEPFAKVLSSINQINMGGEKVSEEIMPVLLSNDEMVPYVIYGCTEVTGIGTIEKITDIDNELTIGDAPYNVVAQIRDIDGRILPQGVMGEIYIGGCGISKGYYNMDDESQKSFITINNIPFYKTGDFGVENSEGKLISKGRMDNQIKLRGLRIEIGEIEANITKFPNIKQTAVVVKKINNNDHLCAYFTAGEEIDVKALKKYLQERLTTYMVPTVFMQLDELPRTPNGKIFLKKLPKPVLNLELVAPETETEKMLFDISTSVAESTEFGVTDDLYAAGFTSLTLMKLSAVVFEETGVNLNISKLMDEPTIRNIAKEIDNAQESSAKLDKIIESAKNSTYIPLTANQLGVYYECAQNPDEPQYNLPCLIRFDKSIDAERLRESIIKTFDTYPYLKTRIVMHGDQLMHKRDDSIAIDEIPIVEVPQISDEEIYNLNFKKFELLGGQLFRAKIYKTDNEVVLFFDMHHIITDGASVNILFKSFSNAYEGKEIEKETIDGYINALIENENENSDEYIACERYFHDLLSQEVDSTVLTPNINGNPDDGKLKSISKNINPQIIRKFCSDERISPNVLFMASTILNLNKYTFSDKTLITTIFNGRSNSNYFNTQAFLVKTLPILSINEDRNITVRQLLNQTDKLWKETIKHSDYPYTKISEEFQLKPEFMYTYNNFDESVITMNGNDYELTRLDTVETNYKITFDINESKDNIELFLLYNEQLYTEKYVKTFLNSILATVNQFIDMDIDQIPIGEIELNKNYEIPTFTPVEIPFIHKRFERQVEANPDYIALVSEDSTLTAGQLNQKANKIANALIKKGVKPKSNVLVMLRRNSDLIASILGILKAGCAYIPIDLEYPRDRIDYIYENSQADYIISEEDDDNSLNVKELLEECNSENPNVDIAPDDLAYMIYTSGSTGNPKGVMISHENIANQVQNPKSQYDSLLCLATISFDVSVDDILTSLSNGLKLILASDTQIKNIPELIKLIGKEKPEVCEITPSRFVSYLEVPEFCEVISCLKCVFLGGEQFSTKVYENFKKYCDAVVYNSYGPTETTITSNNKEITDINDITVGHPLENYVTDVRDIDGKLLPQGVMGELYIGGTGVGKGYYNMPDKTEEVFLTINDIPYYKSGDYAISRPDGEIEILGRIDNQIKLRGLRIEIGEIESNINKYPSVKQAIVVIKKINNNDHLCAYYTADREIDSSKLKEFLKDKLTKYMVPTAYMQLDEMPQTPNGKTDIKSLPEPKLDLENIKPENELEEKLFKIASELVNTDQFGVTDDLYAIGFTSLILMKFNSLIYAEMGINLDISVLFNDPTIRKLASEIEANSGQETGLEEFVKLAARLDYFPLTENQLGVYYECMQNPDVIKYTMPTLLRFGSDVDADKLKESIIKTVEAHPYIKTRIITTEDGSLKQQRNDDTPIDEIEIVEVDSISDDEIIKNDVRAFSFGDEQLFRFKIYKTPDETILFVDFHHIITDGVSQINIFADISNAYENRELSQEIVNGYVYSLIEADAKNSDKYQESKEFFDEKLSQEIESTILTPNLNGNPDDGQLKTVVQEFDAGKIKDFCNDYSLSQNAVFLSALTLTLNKYTFSDKSLITTIFNGRSNPFYYDTQGFLVKTIPLIFNNENRQESIKEFINGIDDVWKDTISHSEYPYTSLAEDYQLKPEFFFSYQEFLQSEEVTINGKNYQETALLSDDFSATAYKVNFDIFVYEDKILYKLDYNDQLYTEEYIQKFLDSLNLVLNLFIENDINKLMINEIELESEYKLPSFTTVETPIIHKRFEKQVEANPENIALVAEDATLTADELNKKANRIANALIKRGVKPKNNVLVMLHRNSDLIASILGILKAGCAYIPIDLEYPQDRIDYIYENSQADYIISDKDNHNSLNVKELLEDTNTSNPDVEVTSDDLAYMIYTSGSTGNPKGVMISHENIANQVQNPKSKYNSLLCLATISFDVSVDDILTSLSNGLKLILASDTQIKNIPELIKLIEEEKPEVSEITPSRIASYLEVPEFCDVISYLKCVFLGGEQFSTKVYENFKKYSDAIVYNSYGPTETTITSNNKEVTDINDITVGHPLENYVTDVRDIDGKLLPQGVMGELYIGGTGVGKGYYNMPDKTEEVFLTINGIPYYRSGDYAIEKHNGEIDIQGRIDNQIKLRGLRIEIGEIESSINSYPSVKQAVVVIKEINNNDHLCAYYTADETIEPRTLKEFIKDKLTKYMVPTAYMQLDEMPQTPNGKTDIKALPEPKLDLEYVVAENETEEKLFEIASELIKTDQFGVTDDLYAVGFTSLILMKFNSMIYSEMGVNLDISVLFNDPTIRKLASKITGSDKESDLNKFIELAGKLDYFPLTENQMGIYYECMQSHGEVKYTIPTLIRFDSDVDSEKLKKAVIKTIEAHPYLKTRIITSDDGYIKQQRNDDAPIDEIEIVKVNSISDDEIIKNDVKAFYFGDNQLFRFKIYDAADETVLFLDFHHIITDGVSQINLFSDIASAYENKELSHEKVDGYIYSLIEEDAKNSEKYVESKEFFDEKLSQEIESTVLTPNLNGNPDEGKIKTVLDAFESDKIKELCNKYSLSQNALILSALTLTLNKYTFSDKTLITTIFNGRANPFYYDTQGFMVKTLPLIFNNENRQENIKEFIKGIGDVWKNTISHSEYPYTSIAEDYQLKPEFFFTYQEFLDDGIVINGKTYQDYELSDEEVLATDYKINFDLYAYENRLEFKLDYNDQLYSEDYIKTFINSMKFVLEQFMSVNIEKQRICDIELETPKELPSFTTVETPIIHKRFEKQVEANPENIALVAEDATLTADELNKKANRIANALIKRGVKPKNNVLVMLHRNSDLIASILGILKAGCAYIPIDLEYPQDRIDYIYENSQADYIISDKDNHNSLNVKELLEDTNTSNPDVEVTSDDLAYMIYTSGSTGNPKGVMISHENIANQVQNPKSKYNSLLCLATISFDVSVDDILTSLSNGLKLILASDTQIKNIPELIKLIEEEKPEVSEITPSRIASYLEVPEFCDVISYLKCVFLGGEQFSTKVYENFKKYSDAIVYNSYGPTETTITSNNKEVTDINDITVGHPLENYVTDVRDIDGKLLPQGVMGELYIGGTGVGKGYYNMPDKTEEVFLTINGIPYYRSGDYAIEKHNGEIDIQGRIDNQIKLRGLRIEIGEIESSINSYPSVKQAVVVIKEINNNDHLCAYYTANDEVDVSELKEFLKDKLTKYMVPTAYMQLDEMPQTPNGKTDLKALPDPKLDLENIKPENETEEKLFEIAVELINTDQFGVTDDLYAVGFTSLILMKFNSMIYSEMGVNLDISLLFNDPTIRKLAAEIECNDKDSDLSEIIELANSMDYLPLTDNQIGVYYECMQSPGEIKYTMPTTMRLGSDVGADKLKEAIIKAVEAHPYLKTRIVIDDEGELKQKRCDDIAIDEIEIVEVDSISDEEMMKNDVKAFSLIDEQLFRAKIYKTPDETVLFTDFHHIITDGVSQINFFDDIANAYQGNDLHDEIVDGYVYSFLEDNLKNSEAFEKAKEFFDEKLSQEVESTVLTPNLNGNPDKGKLKAVIDTIDADEIKEFCNRHSFSQNALFLSALTLTLNKYTFSDKTLITTIFNGRSNPLYYDTQGFLVKTLPLIFNNENRHETIKEFINGIDEVWKDTMSNSIYPYTNIAEEYQLKPEFFFTYQEFYDSGPRIINGNLWEERELVSDELATTEYKINFDIDVTEDNIDFIIIYNDELYSERYIKTFIKSMQLVLTQFMENDINELCISEVELETSKEIPTFKPVETPFIHKRFEKQVEANPDNIALVATDATLTNEELNIKSNRIANALIRKGVEPRSNILAMLPRDSNLIATIIGILKAGCTFIPIDLEYPKERIDYIYENSQADYIITSDGKADNELDIYELLEEKNTLNPDVEISPDDLAYMIYTSGSTGLPKGVMIGHKNACNQAESNPKCEYDNLLSIATIAFDTSLEDILTGITNGIRIIFANDSEIKNIVDLIRLIREYEPQVMEFTPSRLISYLEVDEFCEVIDCAECIVMGGEQFSAKAFEGVKKYCDAKVYNSYGPTEATIASNYKEITDPENITIGKALKNYVTEVRDIDGKLLPQGVMGELYIGGTGVGKGYYNMPDKTEEVYLTINNIPYYKSGDYAIELPDGDIDIKGRIDNQIKLRGLRIEIGEIESSINKFPNVKNAVVVIKEINNNDHLCAYFTAEKEIDTDSLKEFLKERLTYYMVPTVFMQLDEIPQLPNGKTDTKKLPEPKLELENIKPENETEQKLFDITSELIGTDEFGVTDDLYAIGFTSLTLMKLNTLIYKEMSVNLDISILFNSPTIRKLSDEILNHDEQSSKLDELIELANTQEYFPLTENQLGVYYECMQSPGEIKYTMPAVARFDHDIDAEKLKEAIIIAIEAHPYLKTRIVTAEDGSIKQYKNISAEIDEIEIVEVDSISDEDIIKNDVKAFSLDGEQLFRFKIYKTPEEVLLFSDFHHIITDGESQALLFEEIGNAYENNEIEKEIVDGYVYSLIEHELQNSERYDAAKKFFDDKLSQEIDSTVLTPDINGDEEDGVIKFVYSRLDISKIDDFCLKHSIGHNSLVMSAMILSLNKFTYSDETLITTIFNGRTNPNYYNTQGFLVKTLPLIIKNENRQQTIEKFLKSVDKTWIDSINNSIYPYTHIADEYQLKPEIFYAYNEGSGSENLVINGNDYENYELSDATKETEYKIDISVLKQETTIDIGISYNDKLYSEDYVKTFLDSIETVLNQFIENDVETFRICDVELETTKEKPTFIPLENPFIHKRFESQVESKPDDIALVSNGKEYTYRELDELSNRVANGLIKRGVEPKHNILIMLPRTADLIASIIGILKAGCGFIPIDLEYPKDRIEYIYENSEADYIISNETFEISLNINELLEEDNVKAPDVEISPDDTAYMIYTSGSTGKPKGVMISHENACNETEGNPKCEYDNLLSIATIAFDTSLEDILTGLTNGIKIIFANDTEIKNVVDLIQLIKAEKPQVMEFTPSRLISYLEVDEFCEVIGCAHCIVMGGEQFSAKAFNEVKQYCDAKVYNSYGPTEATIASNYKEITDPNVITIGKALQNYVTEVRDIDGKLLPQGVMGELYIGGTGVGKGYYNMPEKTEEVYLTINDIPYYRSGDYAIELPDGDIDIKGRIDNQIKLRGLRIEIGEIESNISRFPNIKRVVVAIKEMNGGEHLCAYFTAEEDIDTKLLKRYLQSKLTKYMVPTVFMQLDEIPQLPNGKTDMKALPEPSLALNHVEPETETEKKLFKLVSSLTSAEEFGITDDLYTLGFTSLTLMKLNSMIYNETEINIEITDLFNNPTIRSLSDRIDNNIDTQINIPEIIKTAETMELFPLTSNQLGIYYECMQTQEIKYTMPSAIRFGSDIDPFRLKQAIIDAIEAHPYLKTRIITTPEGELRQKRCDDIEIEDIKIVEVDSITNEEMMENDISYIPIEENQLFKFKIYKTPSETVLFTDIHHIITDGVSQDILFEDIISLYNGEEIDSEIVDGYAYSLIEEELAENEVSKEFYKNKFAQGFESTVLTPNLNGNPDEAEIKLIGDSVSSSFVRMFCQDHSISPNVLFMSATLLALNKFTFSDKALITTIFNGRSNSNYYNTQGMLVKTLPIMVDSSKRDMLIEDYIKVVDKSWKDSLVHSNYSYTKLSEDYQLKPEFFYAYHGAFETDNLELNGNTYAMEELDGTVATDYKINLDIYDDGENIGIYIEYNNQIYTEEYVQKFLDAIKYILVQFFVNDMDKLRINEIELAPNFLLPEFEEVVNPFLHKRFEEQVATKADEIALVASDDSLTYEELNSKANRIANSLIKKGVKPRSNILIMLPRTSDLIASIIGVLKAGCAFIPLDLKFPKERIEYIYENSQADYIINVDGLALNSLAIEELLEEDNIINPDIELTPDDLAYMIYTSGSTGNPKGVMISHKNACNQTEANPKCEYNNLLSIATIAFDTSLEDILTGFTNGIKIIFANDDEIKSIVELIRLIKCEQPEVMEFTPSRLLSYLEFDEFCDAISCAKCIVMGGEQFSPKAFEGVKKYADAKVYNSYGPTEITIASNYKEITDPENITIGKALRNYITDVRDIDGKLLPQGVMGELYIGGVGVGQGYYNMPDKTEEVYMTIDDIPYYRSGDYAIELPNGEIDIKGRIDNQIKLRGLRIEIGEIESNISNFPNIKQNIVVIKEIRNNEHLCAYFTADEDINKDDLKDYLGERLTQYMVPTVFMQIDEMPQTPNGKTDVKALPEPKLELNYVAPKNKLEQTICAIYSSILDIEIVGAEDNFFEIGGTSLIASKLIIELLKQDYNVKYDDIFRNQTPRALADFLSGDGISDDLDIDIIENYDYTQIHRLLEQNTFENFAKGTNLELGNVLLTGVTGFMGIHVLYEYINNEKGTIYCMIRKGKFDSCEERLIDLMNYYFDEDFTDLIGSRIILSEGDITNLDDFKKLEDYPIDTIINCAAIVKHYTHDDYIFRVNVDGVVNGLEFAESNNINYVQISTTSVLDEFTEDTDIENVYCDEKTLYWGQDLSNKYLNSKFLAERMVLEKALAGLNVKIIRVGNLMGRYSDGVFQKNFDTNAFLNNIKAIKNLKATIPAISEELVELSPIDYVAKATLVLAKTPKESIIFHAVSDKLIPNSDIFDTLNSSGFDIDEVTPEEFRKIYEDNMDENIQGMITADLSIDDFDFEDGEVEGDYGELVKMDQTLDILNSLGFSWPECDKKYLERFISYLDEVHYFD</sequence>
<protein>
    <submittedName>
        <fullName evidence="5">Amino acid adenylation domain-containing protein</fullName>
    </submittedName>
</protein>
<dbReference type="PROSITE" id="PS00455">
    <property type="entry name" value="AMP_BINDING"/>
    <property type="match status" value="7"/>
</dbReference>
<name>A0A8T3VFL3_9EURY</name>
<dbReference type="SUPFAM" id="SSF52777">
    <property type="entry name" value="CoA-dependent acyltransferases"/>
    <property type="match status" value="13"/>
</dbReference>
<feature type="domain" description="Carrier" evidence="4">
    <location>
        <begin position="717"/>
        <end position="792"/>
    </location>
</feature>
<dbReference type="NCBIfam" id="NF003417">
    <property type="entry name" value="PRK04813.1"/>
    <property type="match status" value="7"/>
</dbReference>
<feature type="domain" description="Carrier" evidence="4">
    <location>
        <begin position="6731"/>
        <end position="6805"/>
    </location>
</feature>
<dbReference type="InterPro" id="IPR010071">
    <property type="entry name" value="AA_adenyl_dom"/>
</dbReference>
<evidence type="ECO:0000259" key="4">
    <source>
        <dbReference type="PROSITE" id="PS50075"/>
    </source>
</evidence>
<dbReference type="InterPro" id="IPR023213">
    <property type="entry name" value="CAT-like_dom_sf"/>
</dbReference>
<dbReference type="InterPro" id="IPR000873">
    <property type="entry name" value="AMP-dep_synth/lig_dom"/>
</dbReference>
<comment type="caution">
    <text evidence="5">The sequence shown here is derived from an EMBL/GenBank/DDBJ whole genome shotgun (WGS) entry which is preliminary data.</text>
</comment>
<feature type="domain" description="Carrier" evidence="4">
    <location>
        <begin position="2720"/>
        <end position="2795"/>
    </location>
</feature>
<dbReference type="Pfam" id="PF00550">
    <property type="entry name" value="PP-binding"/>
    <property type="match status" value="7"/>
</dbReference>
<dbReference type="SUPFAM" id="SSF56801">
    <property type="entry name" value="Acetyl-CoA synthetase-like"/>
    <property type="match status" value="7"/>
</dbReference>
<feature type="domain" description="Carrier" evidence="4">
    <location>
        <begin position="1716"/>
        <end position="1791"/>
    </location>
</feature>
<dbReference type="InterPro" id="IPR036736">
    <property type="entry name" value="ACP-like_sf"/>
</dbReference>
<dbReference type="Pfam" id="PF13193">
    <property type="entry name" value="AMP-binding_C"/>
    <property type="match status" value="5"/>
</dbReference>
<evidence type="ECO:0000313" key="6">
    <source>
        <dbReference type="Proteomes" id="UP000713479"/>
    </source>
</evidence>
<dbReference type="SUPFAM" id="SSF51735">
    <property type="entry name" value="NAD(P)-binding Rossmann-fold domains"/>
    <property type="match status" value="1"/>
</dbReference>
<dbReference type="Gene3D" id="1.10.1200.10">
    <property type="entry name" value="ACP-like"/>
    <property type="match status" value="7"/>
</dbReference>
<dbReference type="GO" id="GO:0043041">
    <property type="term" value="P:amino acid activation for nonribosomal peptide biosynthetic process"/>
    <property type="evidence" value="ECO:0007669"/>
    <property type="project" value="TreeGrafter"/>
</dbReference>
<dbReference type="Proteomes" id="UP000713479">
    <property type="component" value="Unassembled WGS sequence"/>
</dbReference>
<evidence type="ECO:0000256" key="2">
    <source>
        <dbReference type="ARBA" id="ARBA00022553"/>
    </source>
</evidence>
<dbReference type="SUPFAM" id="SSF47336">
    <property type="entry name" value="ACP-like"/>
    <property type="match status" value="7"/>
</dbReference>
<dbReference type="EMBL" id="SUTF01000002">
    <property type="protein sequence ID" value="MBE6509892.1"/>
    <property type="molecule type" value="Genomic_DNA"/>
</dbReference>
<keyword evidence="1" id="KW-0596">Phosphopantetheine</keyword>
<keyword evidence="2" id="KW-0597">Phosphoprotein</keyword>
<dbReference type="NCBIfam" id="TIGR01733">
    <property type="entry name" value="AA-adenyl-dom"/>
    <property type="match status" value="5"/>
</dbReference>
<evidence type="ECO:0000313" key="5">
    <source>
        <dbReference type="EMBL" id="MBE6509892.1"/>
    </source>
</evidence>
<dbReference type="InterPro" id="IPR025110">
    <property type="entry name" value="AMP-bd_C"/>
</dbReference>
<dbReference type="InterPro" id="IPR036291">
    <property type="entry name" value="NAD(P)-bd_dom_sf"/>
</dbReference>
<feature type="domain" description="Carrier" evidence="4">
    <location>
        <begin position="5731"/>
        <end position="5806"/>
    </location>
</feature>
<proteinExistence type="predicted"/>
<keyword evidence="3" id="KW-0436">Ligase</keyword>
<dbReference type="GO" id="GO:0005737">
    <property type="term" value="C:cytoplasm"/>
    <property type="evidence" value="ECO:0007669"/>
    <property type="project" value="TreeGrafter"/>
</dbReference>
<gene>
    <name evidence="5" type="ORF">E7Z74_01275</name>
</gene>
<dbReference type="InterPro" id="IPR020845">
    <property type="entry name" value="AMP-binding_CS"/>
</dbReference>
<dbReference type="CDD" id="cd05930">
    <property type="entry name" value="A_NRPS"/>
    <property type="match status" value="7"/>
</dbReference>
<dbReference type="Gene3D" id="3.40.50.12780">
    <property type="entry name" value="N-terminal domain of ligase-like"/>
    <property type="match status" value="7"/>
</dbReference>
<accession>A0A8T3VFL3</accession>